<name>A0A7I7RWV8_9MYCO</name>
<reference evidence="3 4" key="1">
    <citation type="journal article" date="2019" name="Emerg. Microbes Infect.">
        <title>Comprehensive subspecies identification of 175 nontuberculous mycobacteria species based on 7547 genomic profiles.</title>
        <authorList>
            <person name="Matsumoto Y."/>
            <person name="Kinjo T."/>
            <person name="Motooka D."/>
            <person name="Nabeya D."/>
            <person name="Jung N."/>
            <person name="Uechi K."/>
            <person name="Horii T."/>
            <person name="Iida T."/>
            <person name="Fujita J."/>
            <person name="Nakamura S."/>
        </authorList>
    </citation>
    <scope>NUCLEOTIDE SEQUENCE [LARGE SCALE GENOMIC DNA]</scope>
    <source>
        <strain evidence="3 4">JCM 18538</strain>
    </source>
</reference>
<dbReference type="EMBL" id="AP022593">
    <property type="protein sequence ID" value="BBY48225.1"/>
    <property type="molecule type" value="Genomic_DNA"/>
</dbReference>
<dbReference type="Gene3D" id="3.20.20.70">
    <property type="entry name" value="Aldolase class I"/>
    <property type="match status" value="1"/>
</dbReference>
<dbReference type="Proteomes" id="UP000467428">
    <property type="component" value="Chromosome"/>
</dbReference>
<dbReference type="PANTHER" id="PTHR30304">
    <property type="entry name" value="D-TAGATOSE-1,6-BISPHOSPHATE ALDOLASE"/>
    <property type="match status" value="1"/>
</dbReference>
<dbReference type="InterPro" id="IPR050246">
    <property type="entry name" value="Class_II_FBP_aldolase"/>
</dbReference>
<protein>
    <submittedName>
        <fullName evidence="3">Fructose-bisphosphate aldolase</fullName>
    </submittedName>
</protein>
<dbReference type="SUPFAM" id="SSF51569">
    <property type="entry name" value="Aldolase"/>
    <property type="match status" value="1"/>
</dbReference>
<dbReference type="GO" id="GO:0008270">
    <property type="term" value="F:zinc ion binding"/>
    <property type="evidence" value="ECO:0007669"/>
    <property type="project" value="InterPro"/>
</dbReference>
<evidence type="ECO:0000313" key="4">
    <source>
        <dbReference type="Proteomes" id="UP000467428"/>
    </source>
</evidence>
<geneLocation type="plasmid" evidence="4">
    <name>pjcm18538 dna</name>
</geneLocation>
<feature type="binding site" evidence="2">
    <location>
        <position position="136"/>
    </location>
    <ligand>
        <name>Zn(2+)</name>
        <dbReference type="ChEBI" id="CHEBI:29105"/>
        <label>2</label>
    </ligand>
</feature>
<evidence type="ECO:0000256" key="2">
    <source>
        <dbReference type="PIRSR" id="PIRSR001359-3"/>
    </source>
</evidence>
<organism evidence="3 4">
    <name type="scientific">Mycolicibacterium arabiense</name>
    <dbReference type="NCBI Taxonomy" id="1286181"/>
    <lineage>
        <taxon>Bacteria</taxon>
        <taxon>Bacillati</taxon>
        <taxon>Actinomycetota</taxon>
        <taxon>Actinomycetes</taxon>
        <taxon>Mycobacteriales</taxon>
        <taxon>Mycobacteriaceae</taxon>
        <taxon>Mycolicibacterium</taxon>
    </lineage>
</organism>
<sequence length="277" mass="28725">MPLARTADLVAEAQRAGTGIAAFNVITLEHAEAIVDGAALAGRPVILQISENAVKFHRGQLRPIVAAAAAVAAEAPIPASIHLDHVEDVRLLHASADTPVSSAMFDAAALEYDANVEATRSAADWAHARGMFLEAELGEVGGKDGAHAPGVRTDPAEATAFVRATGVDALAVAVGSSHAMATRVARLDFDLIARLCEAVPVPLVLHGSSGVADDDLRTAVSAGLVKINVGTLLNVRFTQRVRDYLSADDAVTDPRKYLAPARTAIADAVAELLEVIS</sequence>
<dbReference type="GO" id="GO:0016832">
    <property type="term" value="F:aldehyde-lyase activity"/>
    <property type="evidence" value="ECO:0007669"/>
    <property type="project" value="InterPro"/>
</dbReference>
<dbReference type="KEGG" id="marz:MARA_16930"/>
<keyword evidence="2" id="KW-0479">Metal-binding</keyword>
<proteinExistence type="predicted"/>
<dbReference type="Pfam" id="PF01116">
    <property type="entry name" value="F_bP_aldolase"/>
    <property type="match status" value="1"/>
</dbReference>
<dbReference type="PANTHER" id="PTHR30304:SF0">
    <property type="entry name" value="D-TAGATOSE-1,6-BISPHOSPHATE ALDOLASE SUBUNIT GATY-RELATED"/>
    <property type="match status" value="1"/>
</dbReference>
<feature type="binding site" evidence="2">
    <location>
        <position position="106"/>
    </location>
    <ligand>
        <name>Zn(2+)</name>
        <dbReference type="ChEBI" id="CHEBI:29105"/>
        <label>2</label>
    </ligand>
</feature>
<dbReference type="RefSeq" id="WP_163918043.1">
    <property type="nucleotide sequence ID" value="NZ_AP022593.1"/>
</dbReference>
<feature type="binding site" evidence="2">
    <location>
        <position position="85"/>
    </location>
    <ligand>
        <name>Zn(2+)</name>
        <dbReference type="ChEBI" id="CHEBI:29105"/>
        <label>1</label>
        <note>catalytic</note>
    </ligand>
</feature>
<dbReference type="InterPro" id="IPR000771">
    <property type="entry name" value="FBA_II"/>
</dbReference>
<dbReference type="CDD" id="cd00947">
    <property type="entry name" value="TBP_aldolase_IIB"/>
    <property type="match status" value="1"/>
</dbReference>
<dbReference type="PIRSF" id="PIRSF001359">
    <property type="entry name" value="F_bP_aldolase_II"/>
    <property type="match status" value="1"/>
</dbReference>
<comment type="cofactor">
    <cofactor evidence="2">
        <name>Zn(2+)</name>
        <dbReference type="ChEBI" id="CHEBI:29105"/>
    </cofactor>
    <text evidence="2">Binds 2 Zn(2+) ions per subunit. One is catalytic and the other provides a structural contribution.</text>
</comment>
<evidence type="ECO:0000313" key="3">
    <source>
        <dbReference type="EMBL" id="BBY48225.1"/>
    </source>
</evidence>
<keyword evidence="4" id="KW-1185">Reference proteome</keyword>
<accession>A0A7I7RWV8</accession>
<feature type="binding site" evidence="2">
    <location>
        <position position="178"/>
    </location>
    <ligand>
        <name>Zn(2+)</name>
        <dbReference type="ChEBI" id="CHEBI:29105"/>
        <label>1</label>
        <note>catalytic</note>
    </ligand>
</feature>
<feature type="binding site" evidence="2">
    <location>
        <position position="206"/>
    </location>
    <ligand>
        <name>Zn(2+)</name>
        <dbReference type="ChEBI" id="CHEBI:29105"/>
        <label>1</label>
        <note>catalytic</note>
    </ligand>
</feature>
<dbReference type="InterPro" id="IPR013785">
    <property type="entry name" value="Aldolase_TIM"/>
</dbReference>
<dbReference type="GO" id="GO:0005975">
    <property type="term" value="P:carbohydrate metabolic process"/>
    <property type="evidence" value="ECO:0007669"/>
    <property type="project" value="InterPro"/>
</dbReference>
<keyword evidence="2" id="KW-0862">Zinc</keyword>
<feature type="active site" description="Proton donor" evidence="1">
    <location>
        <position position="84"/>
    </location>
</feature>
<evidence type="ECO:0000256" key="1">
    <source>
        <dbReference type="PIRSR" id="PIRSR001359-1"/>
    </source>
</evidence>
<gene>
    <name evidence="3" type="ORF">MARA_16930</name>
</gene>
<dbReference type="AlphaFoldDB" id="A0A7I7RWV8"/>